<dbReference type="EMBL" id="BJOL01000006">
    <property type="protein sequence ID" value="GED56948.1"/>
    <property type="molecule type" value="Genomic_DNA"/>
</dbReference>
<accession>A0ABQ0T7H3</accession>
<evidence type="ECO:0000313" key="2">
    <source>
        <dbReference type="Proteomes" id="UP000319498"/>
    </source>
</evidence>
<protein>
    <submittedName>
        <fullName evidence="1">Uncharacterized protein</fullName>
    </submittedName>
</protein>
<organism evidence="1 2">
    <name type="scientific">Brevibacillus formosus</name>
    <dbReference type="NCBI Taxonomy" id="54913"/>
    <lineage>
        <taxon>Bacteria</taxon>
        <taxon>Bacillati</taxon>
        <taxon>Bacillota</taxon>
        <taxon>Bacilli</taxon>
        <taxon>Bacillales</taxon>
        <taxon>Paenibacillaceae</taxon>
        <taxon>Brevibacillus</taxon>
    </lineage>
</organism>
<dbReference type="RefSeq" id="WP_141336858.1">
    <property type="nucleotide sequence ID" value="NZ_BJOL01000006.1"/>
</dbReference>
<name>A0ABQ0T7H3_9BACL</name>
<keyword evidence="2" id="KW-1185">Reference proteome</keyword>
<comment type="caution">
    <text evidence="1">The sequence shown here is derived from an EMBL/GenBank/DDBJ whole genome shotgun (WGS) entry which is preliminary data.</text>
</comment>
<proteinExistence type="predicted"/>
<evidence type="ECO:0000313" key="1">
    <source>
        <dbReference type="EMBL" id="GED56948.1"/>
    </source>
</evidence>
<reference evidence="1 2" key="1">
    <citation type="submission" date="2019-06" db="EMBL/GenBank/DDBJ databases">
        <title>Whole genome shotgun sequence of Brevibacillus formosus NBRC 15716.</title>
        <authorList>
            <person name="Hosoyama A."/>
            <person name="Uohara A."/>
            <person name="Ohji S."/>
            <person name="Ichikawa N."/>
        </authorList>
    </citation>
    <scope>NUCLEOTIDE SEQUENCE [LARGE SCALE GENOMIC DNA]</scope>
    <source>
        <strain evidence="1 2">NBRC 15716</strain>
    </source>
</reference>
<gene>
    <name evidence="1" type="ORF">BFO01nite_10800</name>
</gene>
<dbReference type="Proteomes" id="UP000319498">
    <property type="component" value="Unassembled WGS sequence"/>
</dbReference>
<sequence>MNVRFHLSGLEVQETRDYIEHQFAVVGSEHPVFTTEAMDEIHAHTRGISRKINKVCTACLLDAVATK</sequence>